<name>A0A419WXD7_9BACT</name>
<evidence type="ECO:0000313" key="2">
    <source>
        <dbReference type="EMBL" id="RKE00120.1"/>
    </source>
</evidence>
<dbReference type="PROSITE" id="PS51257">
    <property type="entry name" value="PROKAR_LIPOPROTEIN"/>
    <property type="match status" value="1"/>
</dbReference>
<evidence type="ECO:0000313" key="3">
    <source>
        <dbReference type="Proteomes" id="UP000284531"/>
    </source>
</evidence>
<organism evidence="2 3">
    <name type="scientific">Marinifilum flexuosum</name>
    <dbReference type="NCBI Taxonomy" id="1117708"/>
    <lineage>
        <taxon>Bacteria</taxon>
        <taxon>Pseudomonadati</taxon>
        <taxon>Bacteroidota</taxon>
        <taxon>Bacteroidia</taxon>
        <taxon>Marinilabiliales</taxon>
        <taxon>Marinifilaceae</taxon>
    </lineage>
</organism>
<comment type="caution">
    <text evidence="2">The sequence shown here is derived from an EMBL/GenBank/DDBJ whole genome shotgun (WGS) entry which is preliminary data.</text>
</comment>
<dbReference type="AlphaFoldDB" id="A0A419WXD7"/>
<keyword evidence="3" id="KW-1185">Reference proteome</keyword>
<reference evidence="2 3" key="1">
    <citation type="submission" date="2018-09" db="EMBL/GenBank/DDBJ databases">
        <title>Genomic Encyclopedia of Archaeal and Bacterial Type Strains, Phase II (KMG-II): from individual species to whole genera.</title>
        <authorList>
            <person name="Goeker M."/>
        </authorList>
    </citation>
    <scope>NUCLEOTIDE SEQUENCE [LARGE SCALE GENOMIC DNA]</scope>
    <source>
        <strain evidence="2 3">DSM 21950</strain>
    </source>
</reference>
<feature type="chain" id="PRO_5019221672" description="Lipoprotein" evidence="1">
    <location>
        <begin position="19"/>
        <end position="159"/>
    </location>
</feature>
<gene>
    <name evidence="2" type="ORF">BXY64_3121</name>
</gene>
<evidence type="ECO:0000256" key="1">
    <source>
        <dbReference type="SAM" id="SignalP"/>
    </source>
</evidence>
<dbReference type="OrthoDB" id="1454770at2"/>
<evidence type="ECO:0008006" key="4">
    <source>
        <dbReference type="Google" id="ProtNLM"/>
    </source>
</evidence>
<proteinExistence type="predicted"/>
<sequence length="159" mass="17520">MKKVLLLALSFVLLIAYSCDNDSEEPNTPEVAFIDVPIPDKYLAQNCEGECEVTIIDIAVQKDNIEVFGKARITTPIGNNDKIIQFEVSENIINDTSLDPNFWINIDTSPHRTKGSCIAECQKEFTNKDGSKKKGRGWCKAGCWAETAAKVAAVVIVVL</sequence>
<protein>
    <recommendedName>
        <fullName evidence="4">Lipoprotein</fullName>
    </recommendedName>
</protein>
<dbReference type="Proteomes" id="UP000284531">
    <property type="component" value="Unassembled WGS sequence"/>
</dbReference>
<feature type="signal peptide" evidence="1">
    <location>
        <begin position="1"/>
        <end position="18"/>
    </location>
</feature>
<keyword evidence="1" id="KW-0732">Signal</keyword>
<dbReference type="RefSeq" id="WP_120240862.1">
    <property type="nucleotide sequence ID" value="NZ_CANNEC010000027.1"/>
</dbReference>
<accession>A0A419WXD7</accession>
<dbReference type="EMBL" id="RAPQ01000010">
    <property type="protein sequence ID" value="RKE00120.1"/>
    <property type="molecule type" value="Genomic_DNA"/>
</dbReference>